<comment type="caution">
    <text evidence="1">The sequence shown here is derived from an EMBL/GenBank/DDBJ whole genome shotgun (WGS) entry which is preliminary data.</text>
</comment>
<gene>
    <name evidence="1" type="ORF">KSF_040570</name>
</gene>
<organism evidence="1 2">
    <name type="scientific">Reticulibacter mediterranei</name>
    <dbReference type="NCBI Taxonomy" id="2778369"/>
    <lineage>
        <taxon>Bacteria</taxon>
        <taxon>Bacillati</taxon>
        <taxon>Chloroflexota</taxon>
        <taxon>Ktedonobacteria</taxon>
        <taxon>Ktedonobacterales</taxon>
        <taxon>Reticulibacteraceae</taxon>
        <taxon>Reticulibacter</taxon>
    </lineage>
</organism>
<dbReference type="AlphaFoldDB" id="A0A8J3ILY2"/>
<protein>
    <submittedName>
        <fullName evidence="1">Uncharacterized protein</fullName>
    </submittedName>
</protein>
<evidence type="ECO:0000313" key="1">
    <source>
        <dbReference type="EMBL" id="GHO94009.1"/>
    </source>
</evidence>
<proteinExistence type="predicted"/>
<sequence length="314" mass="35743">MSNFESKDTADSQEKITEQARAILSLLQKAITDMHHIDELFQWLAAQLIEHCQAEVAEIWALQANMTGQLALQLRTLVTRDTTLPQHVVANNHIAEFTTRLFSEQRHYPLQAVKRLFSNYPASTLSRYGLNYVAGYYFHNTVERLSPARQTPPGTGRPVPFTLAILLFQHERRSHDPLATLQVLLPQTVLIAKNRGLLVVDPITSPPFSPYEMATPIPQHNPALHLWILIPHRRRENELLMSSNPLSRSVDIADKQARRVYSAIDGRKNMDALRRTTGLEAQELVRITKMLIAQRRVELYEPGGKLVNPVDFLP</sequence>
<dbReference type="Proteomes" id="UP000597444">
    <property type="component" value="Unassembled WGS sequence"/>
</dbReference>
<accession>A0A8J3ILY2</accession>
<dbReference type="RefSeq" id="WP_220204771.1">
    <property type="nucleotide sequence ID" value="NZ_BNJK01000001.1"/>
</dbReference>
<evidence type="ECO:0000313" key="2">
    <source>
        <dbReference type="Proteomes" id="UP000597444"/>
    </source>
</evidence>
<keyword evidence="2" id="KW-1185">Reference proteome</keyword>
<dbReference type="EMBL" id="BNJK01000001">
    <property type="protein sequence ID" value="GHO94009.1"/>
    <property type="molecule type" value="Genomic_DNA"/>
</dbReference>
<name>A0A8J3ILY2_9CHLR</name>
<reference evidence="1" key="1">
    <citation type="submission" date="2020-10" db="EMBL/GenBank/DDBJ databases">
        <title>Taxonomic study of unclassified bacteria belonging to the class Ktedonobacteria.</title>
        <authorList>
            <person name="Yabe S."/>
            <person name="Wang C.M."/>
            <person name="Zheng Y."/>
            <person name="Sakai Y."/>
            <person name="Cavaletti L."/>
            <person name="Monciardini P."/>
            <person name="Donadio S."/>
        </authorList>
    </citation>
    <scope>NUCLEOTIDE SEQUENCE</scope>
    <source>
        <strain evidence="1">ID150040</strain>
    </source>
</reference>